<accession>D8IYQ7</accession>
<gene>
    <name evidence="1" type="ordered locus">Hsero_2746</name>
</gene>
<dbReference type="OrthoDB" id="9807209at2"/>
<dbReference type="Gene3D" id="3.40.50.2000">
    <property type="entry name" value="Glycogen Phosphorylase B"/>
    <property type="match status" value="2"/>
</dbReference>
<dbReference type="AlphaFoldDB" id="D8IYQ7"/>
<organism evidence="1 2">
    <name type="scientific">Herbaspirillum seropedicae (strain SmR1)</name>
    <dbReference type="NCBI Taxonomy" id="757424"/>
    <lineage>
        <taxon>Bacteria</taxon>
        <taxon>Pseudomonadati</taxon>
        <taxon>Pseudomonadota</taxon>
        <taxon>Betaproteobacteria</taxon>
        <taxon>Burkholderiales</taxon>
        <taxon>Oxalobacteraceae</taxon>
        <taxon>Herbaspirillum</taxon>
    </lineage>
</organism>
<sequence>MQHLLFLAHRIPYPPNKGDKIRSFHLLRHLAARYHLHLGAFIDDATDWQYVETVQAYCASTHFVRLDSLRARLRSLPALATTRALSLDYYRHADMQRWVAQTLAAAPISRALVFSSVMAQYAQDPRLTRRVIDFVDVDSDKWLQYAQKKRWPMRWLYRREGRCLLDYERQVAASSEVSLFVSEAEAALFRRLAPESTGRIGHLNNGVDLDYFSPAHAFENPYRAPAQVLVFTGAMDYWPNIDAVQWFAQAIFPQILARNPQARFVIVGARPAAQVQALAQLPGVTVIGAVPDIRPYLAHARCAVAPLRIARGIQNKVLEAMSMGIPVLATPQAFEGISATPGRDLLVADGASALAEAALPLLQEPRDPALALGAEGRRLIERQYAWRQQLAVLDTLMEADAASSLTTES</sequence>
<dbReference type="KEGG" id="hse:Hsero_2746"/>
<dbReference type="STRING" id="757424.Hsero_2746"/>
<dbReference type="eggNOG" id="COG0438">
    <property type="taxonomic scope" value="Bacteria"/>
</dbReference>
<protein>
    <submittedName>
        <fullName evidence="1">Glycosyltransferase group 1 protein</fullName>
    </submittedName>
</protein>
<keyword evidence="1" id="KW-0808">Transferase</keyword>
<dbReference type="GO" id="GO:0016757">
    <property type="term" value="F:glycosyltransferase activity"/>
    <property type="evidence" value="ECO:0007669"/>
    <property type="project" value="TreeGrafter"/>
</dbReference>
<dbReference type="NCBIfam" id="TIGR03087">
    <property type="entry name" value="stp1"/>
    <property type="match status" value="1"/>
</dbReference>
<dbReference type="CAZy" id="GT4">
    <property type="family name" value="Glycosyltransferase Family 4"/>
</dbReference>
<evidence type="ECO:0000313" key="1">
    <source>
        <dbReference type="EMBL" id="ADJ64242.1"/>
    </source>
</evidence>
<proteinExistence type="predicted"/>
<name>D8IYQ7_HERSS</name>
<dbReference type="InterPro" id="IPR017521">
    <property type="entry name" value="Sugar_tfrase_PEP-CTERM_Stp1"/>
</dbReference>
<dbReference type="Proteomes" id="UP000000329">
    <property type="component" value="Chromosome"/>
</dbReference>
<dbReference type="SUPFAM" id="SSF53756">
    <property type="entry name" value="UDP-Glycosyltransferase/glycogen phosphorylase"/>
    <property type="match status" value="1"/>
</dbReference>
<evidence type="ECO:0000313" key="2">
    <source>
        <dbReference type="Proteomes" id="UP000000329"/>
    </source>
</evidence>
<keyword evidence="2" id="KW-1185">Reference proteome</keyword>
<dbReference type="EMBL" id="CP002039">
    <property type="protein sequence ID" value="ADJ64242.1"/>
    <property type="molecule type" value="Genomic_DNA"/>
</dbReference>
<dbReference type="GeneID" id="29393691"/>
<dbReference type="PANTHER" id="PTHR12526:SF600">
    <property type="entry name" value="GLYCOSYL TRANSFERASE GROUP 1"/>
    <property type="match status" value="1"/>
</dbReference>
<dbReference type="HOGENOM" id="CLU_028014_3_0_4"/>
<dbReference type="Pfam" id="PF13692">
    <property type="entry name" value="Glyco_trans_1_4"/>
    <property type="match status" value="1"/>
</dbReference>
<dbReference type="RefSeq" id="WP_013234720.1">
    <property type="nucleotide sequence ID" value="NC_014323.1"/>
</dbReference>
<dbReference type="PANTHER" id="PTHR12526">
    <property type="entry name" value="GLYCOSYLTRANSFERASE"/>
    <property type="match status" value="1"/>
</dbReference>
<dbReference type="CDD" id="cd03801">
    <property type="entry name" value="GT4_PimA-like"/>
    <property type="match status" value="1"/>
</dbReference>
<reference evidence="1 2" key="1">
    <citation type="submission" date="2010-04" db="EMBL/GenBank/DDBJ databases">
        <title>The genome of Herbaspirillum seropedicae SmR1, an endophytic, nitrogen-fixing, plant-growth promoting beta-Proteobacteria.</title>
        <authorList>
            <person name="Pedrosa F.O."/>
            <person name="Monteiro R.A."/>
            <person name="Wassem R."/>
            <person name="Cruz L.M."/>
            <person name="Ayub R.A."/>
            <person name="Colauto N.B."/>
            <person name="Fernandez M.A."/>
            <person name="Fungaro M.H.P."/>
            <person name="Grisard E.C."/>
            <person name="Hungria M."/>
            <person name="Madeira H.M.F."/>
            <person name="Nodari R.O."/>
            <person name="Osaku C.A."/>
            <person name="Petzl-Erler M.L."/>
            <person name="Terenzi H."/>
            <person name="Vieira L.G.E."/>
            <person name="Almeida M.I.M."/>
            <person name="Alves L.R."/>
            <person name="Arantes O.M.N."/>
            <person name="Balsanelli E."/>
            <person name="Barcellos F.G."/>
            <person name="Baura V.A."/>
            <person name="Binde D.R."/>
            <person name="Campo R.J."/>
            <person name="Chubatsu L.S."/>
            <person name="Chueire L.M.O."/>
            <person name="Ciferri R.R."/>
            <person name="Correa L.C."/>
            <person name="da Conceicao Silva J.L."/>
            <person name="Dabul A.N.G."/>
            <person name="Dambros B.P."/>
            <person name="Faoro H."/>
            <person name="Favetti A."/>
            <person name="Friedermann G."/>
            <person name="Furlaneto M.C."/>
            <person name="Gasques L.S."/>
            <person name="Gimenes C.C.T."/>
            <person name="Gioppo N.M.R."/>
            <person name="Glienke-Blanco C."/>
            <person name="Godoy L.P."/>
            <person name="Guerra M.P."/>
            <person name="Karp S."/>
            <person name="Kava-Cordeiro V."/>
            <person name="Margarido V.P."/>
            <person name="Mathioni S.M."/>
            <person name="Menck-Soares M.A."/>
            <person name="Murace N.K."/>
            <person name="Nicolas M.F."/>
            <person name="Oliveira C.E.C."/>
            <person name="Pagnan N.A.B."/>
            <person name="Pamphile J.A."/>
            <person name="Patussi E.V."/>
            <person name="Pereira L.F.P."/>
            <person name="Pereira-Ferrari L."/>
            <person name="Pinto F.G.S."/>
            <person name="Precoma C."/>
            <person name="Prioli A.J."/>
            <person name="Prioli S.M.A.P."/>
            <person name="Raittz R.T."/>
            <person name="Ramos H.J.O."/>
            <person name="Ribeiro E.M.S.F."/>
            <person name="Rigo L.U."/>
            <person name="Rocha C.L.M.S.C."/>
            <person name="Rocha S.N."/>
            <person name="Santos K."/>
            <person name="Satori D."/>
            <person name="Silva A.G."/>
            <person name="Simao R.C.G."/>
            <person name="Soares M.A.M."/>
            <person name="Souza E.M."/>
            <person name="Steffens M.B.R."/>
            <person name="Steindel M."/>
            <person name="Tadra-Sfeir M.Z."/>
            <person name="Takahashi E.K."/>
            <person name="Torres R.A."/>
            <person name="Valle J.S."/>
            <person name="Vernal J.I."/>
            <person name="Vilas-Boas L.A."/>
            <person name="Watanabe M.A.E."/>
            <person name="Weiss V.A."/>
            <person name="Yates M.A."/>
            <person name="Souza E.M."/>
        </authorList>
    </citation>
    <scope>NUCLEOTIDE SEQUENCE [LARGE SCALE GENOMIC DNA]</scope>
    <source>
        <strain evidence="1 2">SmR1</strain>
    </source>
</reference>